<dbReference type="EMBL" id="CH902619">
    <property type="protein sequence ID" value="EDV36130.1"/>
    <property type="molecule type" value="Genomic_DNA"/>
</dbReference>
<dbReference type="eggNOG" id="ENOG502TCE3">
    <property type="taxonomic scope" value="Eukaryota"/>
</dbReference>
<keyword evidence="2" id="KW-1185">Reference proteome</keyword>
<gene>
    <name evidence="1" type="primary">Dana\GF12111</name>
    <name evidence="1" type="synonym">dana_GLEANR_12122</name>
    <name evidence="1" type="ORF">GF12111</name>
</gene>
<sequence length="349" mass="40320">MTGKVDLLAELPQLLHIMASHSIISRSTVTESMAKFALNKLAVSDAHEKTVIRLLLSIEEKFREYFDTYKKEVELQRIAAETLSHLIQRYMIATQVDTSCTRPQIYEIETEDAIVNKYHMHYQVIDGSNKSQKWAVQALRPFVLAFRRECAKINMDEDTPFVMGDAFHKPIKFFIDLVDEIFDYFYSAYLQLDCGARLLDPMDIKSMEQYKILLAPNEDFEEYFMHNMSFCKCLRIPPKCIEKKVDDCQPKKDVRDHYMNVAKKSRCARRVAKMAGQLPESTPVVAKPVESMVFSSVVSDMRLRNDIVGNSKTSLPNAGESAFRQIHERYVSDQLRRALSLSNYRLIAD</sequence>
<name>B3MBV9_DROAN</name>
<dbReference type="AlphaFoldDB" id="B3MBV9"/>
<dbReference type="GeneID" id="6494969"/>
<dbReference type="STRING" id="7217.B3MBV9"/>
<organism evidence="1 2">
    <name type="scientific">Drosophila ananassae</name>
    <name type="common">Fruit fly</name>
    <dbReference type="NCBI Taxonomy" id="7217"/>
    <lineage>
        <taxon>Eukaryota</taxon>
        <taxon>Metazoa</taxon>
        <taxon>Ecdysozoa</taxon>
        <taxon>Arthropoda</taxon>
        <taxon>Hexapoda</taxon>
        <taxon>Insecta</taxon>
        <taxon>Pterygota</taxon>
        <taxon>Neoptera</taxon>
        <taxon>Endopterygota</taxon>
        <taxon>Diptera</taxon>
        <taxon>Brachycera</taxon>
        <taxon>Muscomorpha</taxon>
        <taxon>Ephydroidea</taxon>
        <taxon>Drosophilidae</taxon>
        <taxon>Drosophila</taxon>
        <taxon>Sophophora</taxon>
    </lineage>
</organism>
<proteinExistence type="predicted"/>
<dbReference type="FunCoup" id="B3MBV9">
    <property type="interactions" value="16"/>
</dbReference>
<evidence type="ECO:0000313" key="1">
    <source>
        <dbReference type="EMBL" id="EDV36130.1"/>
    </source>
</evidence>
<dbReference type="PhylomeDB" id="B3MBV9"/>
<reference evidence="1 2" key="1">
    <citation type="journal article" date="2007" name="Nature">
        <title>Evolution of genes and genomes on the Drosophila phylogeny.</title>
        <authorList>
            <consortium name="Drosophila 12 Genomes Consortium"/>
            <person name="Clark A.G."/>
            <person name="Eisen M.B."/>
            <person name="Smith D.R."/>
            <person name="Bergman C.M."/>
            <person name="Oliver B."/>
            <person name="Markow T.A."/>
            <person name="Kaufman T.C."/>
            <person name="Kellis M."/>
            <person name="Gelbart W."/>
            <person name="Iyer V.N."/>
            <person name="Pollard D.A."/>
            <person name="Sackton T.B."/>
            <person name="Larracuente A.M."/>
            <person name="Singh N.D."/>
            <person name="Abad J.P."/>
            <person name="Abt D.N."/>
            <person name="Adryan B."/>
            <person name="Aguade M."/>
            <person name="Akashi H."/>
            <person name="Anderson W.W."/>
            <person name="Aquadro C.F."/>
            <person name="Ardell D.H."/>
            <person name="Arguello R."/>
            <person name="Artieri C.G."/>
            <person name="Barbash D.A."/>
            <person name="Barker D."/>
            <person name="Barsanti P."/>
            <person name="Batterham P."/>
            <person name="Batzoglou S."/>
            <person name="Begun D."/>
            <person name="Bhutkar A."/>
            <person name="Blanco E."/>
            <person name="Bosak S.A."/>
            <person name="Bradley R.K."/>
            <person name="Brand A.D."/>
            <person name="Brent M.R."/>
            <person name="Brooks A.N."/>
            <person name="Brown R.H."/>
            <person name="Butlin R.K."/>
            <person name="Caggese C."/>
            <person name="Calvi B.R."/>
            <person name="Bernardo de Carvalho A."/>
            <person name="Caspi A."/>
            <person name="Castrezana S."/>
            <person name="Celniker S.E."/>
            <person name="Chang J.L."/>
            <person name="Chapple C."/>
            <person name="Chatterji S."/>
            <person name="Chinwalla A."/>
            <person name="Civetta A."/>
            <person name="Clifton S.W."/>
            <person name="Comeron J.M."/>
            <person name="Costello J.C."/>
            <person name="Coyne J.A."/>
            <person name="Daub J."/>
            <person name="David R.G."/>
            <person name="Delcher A.L."/>
            <person name="Delehaunty K."/>
            <person name="Do C.B."/>
            <person name="Ebling H."/>
            <person name="Edwards K."/>
            <person name="Eickbush T."/>
            <person name="Evans J.D."/>
            <person name="Filipski A."/>
            <person name="Findeiss S."/>
            <person name="Freyhult E."/>
            <person name="Fulton L."/>
            <person name="Fulton R."/>
            <person name="Garcia A.C."/>
            <person name="Gardiner A."/>
            <person name="Garfield D.A."/>
            <person name="Garvin B.E."/>
            <person name="Gibson G."/>
            <person name="Gilbert D."/>
            <person name="Gnerre S."/>
            <person name="Godfrey J."/>
            <person name="Good R."/>
            <person name="Gotea V."/>
            <person name="Gravely B."/>
            <person name="Greenberg A.J."/>
            <person name="Griffiths-Jones S."/>
            <person name="Gross S."/>
            <person name="Guigo R."/>
            <person name="Gustafson E.A."/>
            <person name="Haerty W."/>
            <person name="Hahn M.W."/>
            <person name="Halligan D.L."/>
            <person name="Halpern A.L."/>
            <person name="Halter G.M."/>
            <person name="Han M.V."/>
            <person name="Heger A."/>
            <person name="Hillier L."/>
            <person name="Hinrichs A.S."/>
            <person name="Holmes I."/>
            <person name="Hoskins R.A."/>
            <person name="Hubisz M.J."/>
            <person name="Hultmark D."/>
            <person name="Huntley M.A."/>
            <person name="Jaffe D.B."/>
            <person name="Jagadeeshan S."/>
            <person name="Jeck W.R."/>
            <person name="Johnson J."/>
            <person name="Jones C.D."/>
            <person name="Jordan W.C."/>
            <person name="Karpen G.H."/>
            <person name="Kataoka E."/>
            <person name="Keightley P.D."/>
            <person name="Kheradpour P."/>
            <person name="Kirkness E.F."/>
            <person name="Koerich L.B."/>
            <person name="Kristiansen K."/>
            <person name="Kudrna D."/>
            <person name="Kulathinal R.J."/>
            <person name="Kumar S."/>
            <person name="Kwok R."/>
            <person name="Lander E."/>
            <person name="Langley C.H."/>
            <person name="Lapoint R."/>
            <person name="Lazzaro B.P."/>
            <person name="Lee S.J."/>
            <person name="Levesque L."/>
            <person name="Li R."/>
            <person name="Lin C.F."/>
            <person name="Lin M.F."/>
            <person name="Lindblad-Toh K."/>
            <person name="Llopart A."/>
            <person name="Long M."/>
            <person name="Low L."/>
            <person name="Lozovsky E."/>
            <person name="Lu J."/>
            <person name="Luo M."/>
            <person name="Machado C.A."/>
            <person name="Makalowski W."/>
            <person name="Marzo M."/>
            <person name="Matsuda M."/>
            <person name="Matzkin L."/>
            <person name="McAllister B."/>
            <person name="McBride C.S."/>
            <person name="McKernan B."/>
            <person name="McKernan K."/>
            <person name="Mendez-Lago M."/>
            <person name="Minx P."/>
            <person name="Mollenhauer M.U."/>
            <person name="Montooth K."/>
            <person name="Mount S.M."/>
            <person name="Mu X."/>
            <person name="Myers E."/>
            <person name="Negre B."/>
            <person name="Newfeld S."/>
            <person name="Nielsen R."/>
            <person name="Noor M.A."/>
            <person name="O'Grady P."/>
            <person name="Pachter L."/>
            <person name="Papaceit M."/>
            <person name="Parisi M.J."/>
            <person name="Parisi M."/>
            <person name="Parts L."/>
            <person name="Pedersen J.S."/>
            <person name="Pesole G."/>
            <person name="Phillippy A.M."/>
            <person name="Ponting C.P."/>
            <person name="Pop M."/>
            <person name="Porcelli D."/>
            <person name="Powell J.R."/>
            <person name="Prohaska S."/>
            <person name="Pruitt K."/>
            <person name="Puig M."/>
            <person name="Quesneville H."/>
            <person name="Ram K.R."/>
            <person name="Rand D."/>
            <person name="Rasmussen M.D."/>
            <person name="Reed L.K."/>
            <person name="Reenan R."/>
            <person name="Reily A."/>
            <person name="Remington K.A."/>
            <person name="Rieger T.T."/>
            <person name="Ritchie M.G."/>
            <person name="Robin C."/>
            <person name="Rogers Y.H."/>
            <person name="Rohde C."/>
            <person name="Rozas J."/>
            <person name="Rubenfield M.J."/>
            <person name="Ruiz A."/>
            <person name="Russo S."/>
            <person name="Salzberg S.L."/>
            <person name="Sanchez-Gracia A."/>
            <person name="Saranga D.J."/>
            <person name="Sato H."/>
            <person name="Schaeffer S.W."/>
            <person name="Schatz M.C."/>
            <person name="Schlenke T."/>
            <person name="Schwartz R."/>
            <person name="Segarra C."/>
            <person name="Singh R.S."/>
            <person name="Sirot L."/>
            <person name="Sirota M."/>
            <person name="Sisneros N.B."/>
            <person name="Smith C.D."/>
            <person name="Smith T.F."/>
            <person name="Spieth J."/>
            <person name="Stage D.E."/>
            <person name="Stark A."/>
            <person name="Stephan W."/>
            <person name="Strausberg R.L."/>
            <person name="Strempel S."/>
            <person name="Sturgill D."/>
            <person name="Sutton G."/>
            <person name="Sutton G.G."/>
            <person name="Tao W."/>
            <person name="Teichmann S."/>
            <person name="Tobari Y.N."/>
            <person name="Tomimura Y."/>
            <person name="Tsolas J.M."/>
            <person name="Valente V.L."/>
            <person name="Venter E."/>
            <person name="Venter J.C."/>
            <person name="Vicario S."/>
            <person name="Vieira F.G."/>
            <person name="Vilella A.J."/>
            <person name="Villasante A."/>
            <person name="Walenz B."/>
            <person name="Wang J."/>
            <person name="Wasserman M."/>
            <person name="Watts T."/>
            <person name="Wilson D."/>
            <person name="Wilson R.K."/>
            <person name="Wing R.A."/>
            <person name="Wolfner M.F."/>
            <person name="Wong A."/>
            <person name="Wong G.K."/>
            <person name="Wu C.I."/>
            <person name="Wu G."/>
            <person name="Yamamoto D."/>
            <person name="Yang H.P."/>
            <person name="Yang S.P."/>
            <person name="Yorke J.A."/>
            <person name="Yoshida K."/>
            <person name="Zdobnov E."/>
            <person name="Zhang P."/>
            <person name="Zhang Y."/>
            <person name="Zimin A.V."/>
            <person name="Baldwin J."/>
            <person name="Abdouelleil A."/>
            <person name="Abdulkadir J."/>
            <person name="Abebe A."/>
            <person name="Abera B."/>
            <person name="Abreu J."/>
            <person name="Acer S.C."/>
            <person name="Aftuck L."/>
            <person name="Alexander A."/>
            <person name="An P."/>
            <person name="Anderson E."/>
            <person name="Anderson S."/>
            <person name="Arachi H."/>
            <person name="Azer M."/>
            <person name="Bachantsang P."/>
            <person name="Barry A."/>
            <person name="Bayul T."/>
            <person name="Berlin A."/>
            <person name="Bessette D."/>
            <person name="Bloom T."/>
            <person name="Blye J."/>
            <person name="Boguslavskiy L."/>
            <person name="Bonnet C."/>
            <person name="Boukhgalter B."/>
            <person name="Bourzgui I."/>
            <person name="Brown A."/>
            <person name="Cahill P."/>
            <person name="Channer S."/>
            <person name="Cheshatsang Y."/>
            <person name="Chuda L."/>
            <person name="Citroen M."/>
            <person name="Collymore A."/>
            <person name="Cooke P."/>
            <person name="Costello M."/>
            <person name="D'Aco K."/>
            <person name="Daza R."/>
            <person name="De Haan G."/>
            <person name="DeGray S."/>
            <person name="DeMaso C."/>
            <person name="Dhargay N."/>
            <person name="Dooley K."/>
            <person name="Dooley E."/>
            <person name="Doricent M."/>
            <person name="Dorje P."/>
            <person name="Dorjee K."/>
            <person name="Dupes A."/>
            <person name="Elong R."/>
            <person name="Falk J."/>
            <person name="Farina A."/>
            <person name="Faro S."/>
            <person name="Ferguson D."/>
            <person name="Fisher S."/>
            <person name="Foley C.D."/>
            <person name="Franke A."/>
            <person name="Friedrich D."/>
            <person name="Gadbois L."/>
            <person name="Gearin G."/>
            <person name="Gearin C.R."/>
            <person name="Giannoukos G."/>
            <person name="Goode T."/>
            <person name="Graham J."/>
            <person name="Grandbois E."/>
            <person name="Grewal S."/>
            <person name="Gyaltsen K."/>
            <person name="Hafez N."/>
            <person name="Hagos B."/>
            <person name="Hall J."/>
            <person name="Henson C."/>
            <person name="Hollinger A."/>
            <person name="Honan T."/>
            <person name="Huard M.D."/>
            <person name="Hughes L."/>
            <person name="Hurhula B."/>
            <person name="Husby M.E."/>
            <person name="Kamat A."/>
            <person name="Kanga B."/>
            <person name="Kashin S."/>
            <person name="Khazanovich D."/>
            <person name="Kisner P."/>
            <person name="Lance K."/>
            <person name="Lara M."/>
            <person name="Lee W."/>
            <person name="Lennon N."/>
            <person name="Letendre F."/>
            <person name="LeVine R."/>
            <person name="Lipovsky A."/>
            <person name="Liu X."/>
            <person name="Liu J."/>
            <person name="Liu S."/>
            <person name="Lokyitsang T."/>
            <person name="Lokyitsang Y."/>
            <person name="Lubonja R."/>
            <person name="Lui A."/>
            <person name="MacDonald P."/>
            <person name="Magnisalis V."/>
            <person name="Maru K."/>
            <person name="Matthews C."/>
            <person name="McCusker W."/>
            <person name="McDonough S."/>
            <person name="Mehta T."/>
            <person name="Meldrim J."/>
            <person name="Meneus L."/>
            <person name="Mihai O."/>
            <person name="Mihalev A."/>
            <person name="Mihova T."/>
            <person name="Mittelman R."/>
            <person name="Mlenga V."/>
            <person name="Montmayeur A."/>
            <person name="Mulrain L."/>
            <person name="Navidi A."/>
            <person name="Naylor J."/>
            <person name="Negash T."/>
            <person name="Nguyen T."/>
            <person name="Nguyen N."/>
            <person name="Nicol R."/>
            <person name="Norbu C."/>
            <person name="Norbu N."/>
            <person name="Novod N."/>
            <person name="O'Neill B."/>
            <person name="Osman S."/>
            <person name="Markiewicz E."/>
            <person name="Oyono O.L."/>
            <person name="Patti C."/>
            <person name="Phunkhang P."/>
            <person name="Pierre F."/>
            <person name="Priest M."/>
            <person name="Raghuraman S."/>
            <person name="Rege F."/>
            <person name="Reyes R."/>
            <person name="Rise C."/>
            <person name="Rogov P."/>
            <person name="Ross K."/>
            <person name="Ryan E."/>
            <person name="Settipalli S."/>
            <person name="Shea T."/>
            <person name="Sherpa N."/>
            <person name="Shi L."/>
            <person name="Shih D."/>
            <person name="Sparrow T."/>
            <person name="Spaulding J."/>
            <person name="Stalker J."/>
            <person name="Stange-Thomann N."/>
            <person name="Stavropoulos S."/>
            <person name="Stone C."/>
            <person name="Strader C."/>
            <person name="Tesfaye S."/>
            <person name="Thomson T."/>
            <person name="Thoulutsang Y."/>
            <person name="Thoulutsang D."/>
            <person name="Topham K."/>
            <person name="Topping I."/>
            <person name="Tsamla T."/>
            <person name="Vassiliev H."/>
            <person name="Vo A."/>
            <person name="Wangchuk T."/>
            <person name="Wangdi T."/>
            <person name="Weiand M."/>
            <person name="Wilkinson J."/>
            <person name="Wilson A."/>
            <person name="Yadav S."/>
            <person name="Young G."/>
            <person name="Yu Q."/>
            <person name="Zembek L."/>
            <person name="Zhong D."/>
            <person name="Zimmer A."/>
            <person name="Zwirko Z."/>
            <person name="Jaffe D.B."/>
            <person name="Alvarez P."/>
            <person name="Brockman W."/>
            <person name="Butler J."/>
            <person name="Chin C."/>
            <person name="Gnerre S."/>
            <person name="Grabherr M."/>
            <person name="Kleber M."/>
            <person name="Mauceli E."/>
            <person name="MacCallum I."/>
        </authorList>
    </citation>
    <scope>NUCLEOTIDE SEQUENCE [LARGE SCALE GENOMIC DNA]</scope>
    <source>
        <strain evidence="2">Tucson 14024-0371.13</strain>
    </source>
</reference>
<dbReference type="KEGG" id="dan:6494969"/>
<dbReference type="OMA" id="RYKITMQ"/>
<dbReference type="OrthoDB" id="7824457at2759"/>
<dbReference type="HOGENOM" id="CLU_070176_1_0_1"/>
<accession>B3MBV9</accession>
<evidence type="ECO:0000313" key="2">
    <source>
        <dbReference type="Proteomes" id="UP000007801"/>
    </source>
</evidence>
<protein>
    <submittedName>
        <fullName evidence="1">Uncharacterized protein</fullName>
    </submittedName>
</protein>
<dbReference type="InParanoid" id="B3MBV9"/>
<dbReference type="Proteomes" id="UP000007801">
    <property type="component" value="Unassembled WGS sequence"/>
</dbReference>